<sequence>MKISDYLKVVFCVGICCFSISGLADSVSNGNQHLTEIACRYETKVTPQGKTKTSSNNNAWFFWRKSNMIQTRDADGDHGEIWERLTDGGIQYRKLYHADKTAVEYMPADMTTNNMSFDWFKLSSMLSQQELEDLKLIKKTKILGRRAELRKGKKDGQTIEVLWLVNEELPASIIRKDQSGSVELRLVEISTLSNAPWKPVDTEEIANYRHIDAVDFGDMENDPFVKKVMAAEGHHH</sequence>
<feature type="signal peptide" evidence="1">
    <location>
        <begin position="1"/>
        <end position="24"/>
    </location>
</feature>
<keyword evidence="3" id="KW-1185">Reference proteome</keyword>
<protein>
    <recommendedName>
        <fullName evidence="4">Outer membrane lipoprotein-sorting protein</fullName>
    </recommendedName>
</protein>
<evidence type="ECO:0000313" key="3">
    <source>
        <dbReference type="Proteomes" id="UP000004664"/>
    </source>
</evidence>
<dbReference type="HOGENOM" id="CLU_1188241_0_0_6"/>
<dbReference type="AlphaFoldDB" id="G3IY60"/>
<keyword evidence="1" id="KW-0732">Signal</keyword>
<proteinExistence type="predicted"/>
<dbReference type="eggNOG" id="ENOG50333DG">
    <property type="taxonomic scope" value="Bacteria"/>
</dbReference>
<gene>
    <name evidence="2" type="ORF">Mettu_3105</name>
</gene>
<dbReference type="OrthoDB" id="6195703at2"/>
<feature type="chain" id="PRO_5003445605" description="Outer membrane lipoprotein-sorting protein" evidence="1">
    <location>
        <begin position="25"/>
        <end position="236"/>
    </location>
</feature>
<evidence type="ECO:0000313" key="2">
    <source>
        <dbReference type="EMBL" id="EGW19982.1"/>
    </source>
</evidence>
<name>G3IY60_METTV</name>
<evidence type="ECO:0008006" key="4">
    <source>
        <dbReference type="Google" id="ProtNLM"/>
    </source>
</evidence>
<evidence type="ECO:0000256" key="1">
    <source>
        <dbReference type="SAM" id="SignalP"/>
    </source>
</evidence>
<dbReference type="Proteomes" id="UP000004664">
    <property type="component" value="Unassembled WGS sequence"/>
</dbReference>
<organism evidence="2 3">
    <name type="scientific">Methylobacter tundripaludum (strain ATCC BAA-1195 / DSM 17260 / SV96)</name>
    <dbReference type="NCBI Taxonomy" id="697282"/>
    <lineage>
        <taxon>Bacteria</taxon>
        <taxon>Pseudomonadati</taxon>
        <taxon>Pseudomonadota</taxon>
        <taxon>Gammaproteobacteria</taxon>
        <taxon>Methylococcales</taxon>
        <taxon>Methylococcaceae</taxon>
        <taxon>Methylobacter</taxon>
    </lineage>
</organism>
<dbReference type="RefSeq" id="WP_006892220.1">
    <property type="nucleotide sequence ID" value="NZ_JH109153.1"/>
</dbReference>
<accession>G3IY60</accession>
<reference evidence="2 3" key="1">
    <citation type="submission" date="2011-06" db="EMBL/GenBank/DDBJ databases">
        <title>Genomic sequence of Methylobacter tundripaludum SV96.</title>
        <authorList>
            <consortium name="US DOE Joint Genome Institute"/>
            <person name="Lucas S."/>
            <person name="Han J."/>
            <person name="Lapidus A."/>
            <person name="Cheng J.-F."/>
            <person name="Goodwin L."/>
            <person name="Pitluck S."/>
            <person name="Held B."/>
            <person name="Detter J.C."/>
            <person name="Han C."/>
            <person name="Tapia R."/>
            <person name="Land M."/>
            <person name="Hauser L."/>
            <person name="Kyrpides N."/>
            <person name="Ivanova N."/>
            <person name="Ovchinnikova G."/>
            <person name="Pagani I."/>
            <person name="Klotz M.G."/>
            <person name="Dispirito A.A."/>
            <person name="Murrell J.C."/>
            <person name="Dunfield P."/>
            <person name="Kalyuzhnaya M.G."/>
            <person name="Svenning M."/>
            <person name="Trotsenko Y.A."/>
            <person name="Stein L.Y."/>
            <person name="Woyke T."/>
        </authorList>
    </citation>
    <scope>NUCLEOTIDE SEQUENCE [LARGE SCALE GENOMIC DNA]</scope>
    <source>
        <strain evidence="3">ATCC BAA-1195 / DSM 17260 / SV96</strain>
    </source>
</reference>
<dbReference type="EMBL" id="JH109153">
    <property type="protein sequence ID" value="EGW19982.1"/>
    <property type="molecule type" value="Genomic_DNA"/>
</dbReference>